<evidence type="ECO:0008006" key="3">
    <source>
        <dbReference type="Google" id="ProtNLM"/>
    </source>
</evidence>
<reference evidence="2" key="1">
    <citation type="journal article" date="2019" name="Int. J. Syst. Evol. Microbiol.">
        <title>The Global Catalogue of Microorganisms (GCM) 10K type strain sequencing project: providing services to taxonomists for standard genome sequencing and annotation.</title>
        <authorList>
            <consortium name="The Broad Institute Genomics Platform"/>
            <consortium name="The Broad Institute Genome Sequencing Center for Infectious Disease"/>
            <person name="Wu L."/>
            <person name="Ma J."/>
        </authorList>
    </citation>
    <scope>NUCLEOTIDE SEQUENCE [LARGE SCALE GENOMIC DNA]</scope>
    <source>
        <strain evidence="2">CGMCC 1.16031</strain>
    </source>
</reference>
<evidence type="ECO:0000313" key="2">
    <source>
        <dbReference type="Proteomes" id="UP001596364"/>
    </source>
</evidence>
<sequence>MISEQGRILEKLLSGAFICQISDEDGWRYLKNSGHAQAVEGYLNTLNRTLASCADGDVFFAGYQSLGDDERKVLTNQFQETAAGLLPLVEWLLLVQQAKADDVPLAQGQAIRLPELQTQIEDTPAYKEQLAKIARYRLFGSTSSEVDAQLKLVFKRLVDLGYLIKPNQDKQIYLATGKVEYLFDVLRFIDETESLSLAEQAEQAASQGSLL</sequence>
<keyword evidence="2" id="KW-1185">Reference proteome</keyword>
<dbReference type="Pfam" id="PF21980">
    <property type="entry name" value="MksE"/>
    <property type="match status" value="1"/>
</dbReference>
<comment type="caution">
    <text evidence="1">The sequence shown here is derived from an EMBL/GenBank/DDBJ whole genome shotgun (WGS) entry which is preliminary data.</text>
</comment>
<evidence type="ECO:0000313" key="1">
    <source>
        <dbReference type="EMBL" id="MFC6441463.1"/>
    </source>
</evidence>
<dbReference type="RefSeq" id="WP_131257775.1">
    <property type="nucleotide sequence ID" value="NZ_JBHSUS010000001.1"/>
</dbReference>
<dbReference type="Proteomes" id="UP001596364">
    <property type="component" value="Unassembled WGS sequence"/>
</dbReference>
<dbReference type="EMBL" id="JBHSUS010000001">
    <property type="protein sequence ID" value="MFC6441463.1"/>
    <property type="molecule type" value="Genomic_DNA"/>
</dbReference>
<gene>
    <name evidence="1" type="ORF">ACFP85_15020</name>
</gene>
<proteinExistence type="predicted"/>
<protein>
    <recommendedName>
        <fullName evidence="3">DUF4194 domain-containing protein</fullName>
    </recommendedName>
</protein>
<dbReference type="InterPro" id="IPR053841">
    <property type="entry name" value="MksE"/>
</dbReference>
<name>A0ABW1XMW1_9ALTE</name>
<accession>A0ABW1XMW1</accession>
<organism evidence="1 2">
    <name type="scientific">Pseudobowmanella zhangzhouensis</name>
    <dbReference type="NCBI Taxonomy" id="1537679"/>
    <lineage>
        <taxon>Bacteria</taxon>
        <taxon>Pseudomonadati</taxon>
        <taxon>Pseudomonadota</taxon>
        <taxon>Gammaproteobacteria</taxon>
        <taxon>Alteromonadales</taxon>
        <taxon>Alteromonadaceae</taxon>
    </lineage>
</organism>